<dbReference type="Pfam" id="PF08125">
    <property type="entry name" value="Mannitol_dh_C"/>
    <property type="match status" value="1"/>
</dbReference>
<dbReference type="NCBIfam" id="NF043014">
    <property type="entry name" value="DArabDhDalD"/>
    <property type="match status" value="1"/>
</dbReference>
<evidence type="ECO:0000313" key="5">
    <source>
        <dbReference type="Proteomes" id="UP001596101"/>
    </source>
</evidence>
<evidence type="ECO:0000259" key="2">
    <source>
        <dbReference type="Pfam" id="PF01232"/>
    </source>
</evidence>
<dbReference type="InterPro" id="IPR000669">
    <property type="entry name" value="Mannitol_DH"/>
</dbReference>
<dbReference type="SUPFAM" id="SSF51735">
    <property type="entry name" value="NAD(P)-binding Rossmann-fold domains"/>
    <property type="match status" value="1"/>
</dbReference>
<dbReference type="InterPro" id="IPR036291">
    <property type="entry name" value="NAD(P)-bd_dom_sf"/>
</dbReference>
<evidence type="ECO:0000259" key="3">
    <source>
        <dbReference type="Pfam" id="PF08125"/>
    </source>
</evidence>
<evidence type="ECO:0000313" key="4">
    <source>
        <dbReference type="EMBL" id="MFC5479132.1"/>
    </source>
</evidence>
<name>A0ABW0MP12_9BURK</name>
<dbReference type="InterPro" id="IPR013131">
    <property type="entry name" value="Mannitol_DH_N"/>
</dbReference>
<reference evidence="5" key="1">
    <citation type="journal article" date="2019" name="Int. J. Syst. Evol. Microbiol.">
        <title>The Global Catalogue of Microorganisms (GCM) 10K type strain sequencing project: providing services to taxonomists for standard genome sequencing and annotation.</title>
        <authorList>
            <consortium name="The Broad Institute Genomics Platform"/>
            <consortium name="The Broad Institute Genome Sequencing Center for Infectious Disease"/>
            <person name="Wu L."/>
            <person name="Ma J."/>
        </authorList>
    </citation>
    <scope>NUCLEOTIDE SEQUENCE [LARGE SCALE GENOMIC DNA]</scope>
    <source>
        <strain evidence="5">CCUG 43111</strain>
    </source>
</reference>
<protein>
    <submittedName>
        <fullName evidence="4">D-arabinitol 4-dehydrogenase</fullName>
        <ecNumber evidence="4">1.1.1.11</ecNumber>
    </submittedName>
</protein>
<keyword evidence="1 4" id="KW-0560">Oxidoreductase</keyword>
<dbReference type="PANTHER" id="PTHR43362">
    <property type="entry name" value="MANNITOL DEHYDROGENASE DSF1-RELATED"/>
    <property type="match status" value="1"/>
</dbReference>
<dbReference type="EC" id="1.1.1.11" evidence="4"/>
<dbReference type="GO" id="GO:0047813">
    <property type="term" value="F:D-arabinitol 4-dehydrogenase activity"/>
    <property type="evidence" value="ECO:0007669"/>
    <property type="project" value="UniProtKB-EC"/>
</dbReference>
<dbReference type="Gene3D" id="1.10.1040.10">
    <property type="entry name" value="N-(1-d-carboxylethyl)-l-norvaline Dehydrogenase, domain 2"/>
    <property type="match status" value="1"/>
</dbReference>
<dbReference type="InterPro" id="IPR013328">
    <property type="entry name" value="6PGD_dom2"/>
</dbReference>
<feature type="domain" description="Mannitol dehydrogenase C-terminal" evidence="3">
    <location>
        <begin position="268"/>
        <end position="452"/>
    </location>
</feature>
<dbReference type="PANTHER" id="PTHR43362:SF7">
    <property type="entry name" value="D-MANNONATE OXIDOREDUCTASE"/>
    <property type="match status" value="1"/>
</dbReference>
<accession>A0ABW0MP12</accession>
<dbReference type="Pfam" id="PF01232">
    <property type="entry name" value="Mannitol_dh"/>
    <property type="match status" value="1"/>
</dbReference>
<comment type="caution">
    <text evidence="4">The sequence shown here is derived from an EMBL/GenBank/DDBJ whole genome shotgun (WGS) entry which is preliminary data.</text>
</comment>
<dbReference type="PRINTS" id="PR00084">
    <property type="entry name" value="MTLDHDRGNASE"/>
</dbReference>
<feature type="domain" description="Mannitol dehydrogenase N-terminal" evidence="2">
    <location>
        <begin position="8"/>
        <end position="259"/>
    </location>
</feature>
<dbReference type="EMBL" id="JBHSMR010000013">
    <property type="protein sequence ID" value="MFC5479132.1"/>
    <property type="molecule type" value="Genomic_DNA"/>
</dbReference>
<dbReference type="InterPro" id="IPR050988">
    <property type="entry name" value="Mannitol_DH/Oxidoreductase"/>
</dbReference>
<dbReference type="InterPro" id="IPR008927">
    <property type="entry name" value="6-PGluconate_DH-like_C_sf"/>
</dbReference>
<sequence length="464" mass="50270">MHIPDNLILHLGLGAFHRAHQAACLQELIERGQKDWRIVAANIRPDPLDVSAALIEQGCAYTLETISPAGAHAYRRIEAIAQVLPYTSDLAAVIAAGADSRTRIVSFTVTEAGYCLSADGRLDPTLPELQAGLDAAGRNEAGSTIYGVLTAILRARRAAKAGPLTLLCCDNLRHNGERVRAGLAAFLALADDPGLLAWTGEHTRFPNSMVDRITPRAGPEVRTRVLAATGRDDAAAVSSESFLQWVIEDDFCNGRPRWEDAGAELVADVAPYEEAKIRILNASHSCIAWAGALAGYRYIHEGMRDARIRTLVHDYVTHAVFDCLRPSPVDLEAYRDTVIERFAGDAVRDTIDRVLADSLAKLPGFIVPTIRERVACGLPLDAVAVLPALFLAFLCRWQAGLARADYRDAALDAELLRRVCCSRDVVAAFCAEPTIWGDLANSERVTSAVRAAHARALALTYPPV</sequence>
<proteinExistence type="predicted"/>
<dbReference type="Proteomes" id="UP001596101">
    <property type="component" value="Unassembled WGS sequence"/>
</dbReference>
<evidence type="ECO:0000256" key="1">
    <source>
        <dbReference type="ARBA" id="ARBA00023002"/>
    </source>
</evidence>
<dbReference type="InterPro" id="IPR050025">
    <property type="entry name" value="DalD"/>
</dbReference>
<keyword evidence="5" id="KW-1185">Reference proteome</keyword>
<organism evidence="4 5">
    <name type="scientific">Massilia suwonensis</name>
    <dbReference type="NCBI Taxonomy" id="648895"/>
    <lineage>
        <taxon>Bacteria</taxon>
        <taxon>Pseudomonadati</taxon>
        <taxon>Pseudomonadota</taxon>
        <taxon>Betaproteobacteria</taxon>
        <taxon>Burkholderiales</taxon>
        <taxon>Oxalobacteraceae</taxon>
        <taxon>Telluria group</taxon>
        <taxon>Massilia</taxon>
    </lineage>
</organism>
<dbReference type="SUPFAM" id="SSF48179">
    <property type="entry name" value="6-phosphogluconate dehydrogenase C-terminal domain-like"/>
    <property type="match status" value="1"/>
</dbReference>
<dbReference type="InterPro" id="IPR013118">
    <property type="entry name" value="Mannitol_DH_C"/>
</dbReference>
<dbReference type="RefSeq" id="WP_379756077.1">
    <property type="nucleotide sequence ID" value="NZ_JBHSMR010000013.1"/>
</dbReference>
<dbReference type="Gene3D" id="3.40.50.720">
    <property type="entry name" value="NAD(P)-binding Rossmann-like Domain"/>
    <property type="match status" value="1"/>
</dbReference>
<gene>
    <name evidence="4" type="primary">dalD</name>
    <name evidence="4" type="ORF">ACFPQ5_13065</name>
</gene>